<evidence type="ECO:0008006" key="3">
    <source>
        <dbReference type="Google" id="ProtNLM"/>
    </source>
</evidence>
<name>A0A4R5AIC0_9ACTN</name>
<dbReference type="EMBL" id="SMKU01000276">
    <property type="protein sequence ID" value="TDD72478.1"/>
    <property type="molecule type" value="Genomic_DNA"/>
</dbReference>
<dbReference type="NCBIfam" id="NF038044">
    <property type="entry name" value="act_def_assoc_B"/>
    <property type="match status" value="1"/>
</dbReference>
<proteinExistence type="predicted"/>
<reference evidence="1 2" key="1">
    <citation type="submission" date="2019-03" db="EMBL/GenBank/DDBJ databases">
        <title>Draft genome sequences of novel Actinobacteria.</title>
        <authorList>
            <person name="Sahin N."/>
            <person name="Ay H."/>
            <person name="Saygin H."/>
        </authorList>
    </citation>
    <scope>NUCLEOTIDE SEQUENCE [LARGE SCALE GENOMIC DNA]</scope>
    <source>
        <strain evidence="1 2">H3C3</strain>
    </source>
</reference>
<organism evidence="1 2">
    <name type="scientific">Actinomadura rubrisoli</name>
    <dbReference type="NCBI Taxonomy" id="2530368"/>
    <lineage>
        <taxon>Bacteria</taxon>
        <taxon>Bacillati</taxon>
        <taxon>Actinomycetota</taxon>
        <taxon>Actinomycetes</taxon>
        <taxon>Streptosporangiales</taxon>
        <taxon>Thermomonosporaceae</taxon>
        <taxon>Actinomadura</taxon>
    </lineage>
</organism>
<accession>A0A4R5AIC0</accession>
<sequence>MRIAPGVNVTRLPHGGIVLVDGTTLALAECGERDAALVDRLLARGFPRRGEPCPPELRRVAEQMIESGWLLPDRRS</sequence>
<dbReference type="Proteomes" id="UP000294513">
    <property type="component" value="Unassembled WGS sequence"/>
</dbReference>
<evidence type="ECO:0000313" key="1">
    <source>
        <dbReference type="EMBL" id="TDD72478.1"/>
    </source>
</evidence>
<dbReference type="RefSeq" id="WP_131901029.1">
    <property type="nucleotide sequence ID" value="NZ_SMKU01000276.1"/>
</dbReference>
<dbReference type="AlphaFoldDB" id="A0A4R5AIC0"/>
<keyword evidence="2" id="KW-1185">Reference proteome</keyword>
<evidence type="ECO:0000313" key="2">
    <source>
        <dbReference type="Proteomes" id="UP000294513"/>
    </source>
</evidence>
<comment type="caution">
    <text evidence="1">The sequence shown here is derived from an EMBL/GenBank/DDBJ whole genome shotgun (WGS) entry which is preliminary data.</text>
</comment>
<dbReference type="OrthoDB" id="4331971at2"/>
<protein>
    <recommendedName>
        <fullName evidence="3">PqqD family protein</fullName>
    </recommendedName>
</protein>
<gene>
    <name evidence="1" type="ORF">E1298_35020</name>
</gene>